<feature type="compositionally biased region" description="Basic and acidic residues" evidence="1">
    <location>
        <begin position="1"/>
        <end position="10"/>
    </location>
</feature>
<evidence type="ECO:0000313" key="3">
    <source>
        <dbReference type="Proteomes" id="UP000006281"/>
    </source>
</evidence>
<dbReference type="HOGENOM" id="CLU_2156530_0_0_11"/>
<keyword evidence="3" id="KW-1185">Reference proteome</keyword>
<gene>
    <name evidence="2" type="ordered locus">BN6_11540</name>
</gene>
<dbReference type="STRING" id="1179773.BN6_11540"/>
<dbReference type="Proteomes" id="UP000006281">
    <property type="component" value="Chromosome"/>
</dbReference>
<dbReference type="EMBL" id="HE804045">
    <property type="protein sequence ID" value="CCH28480.1"/>
    <property type="molecule type" value="Genomic_DNA"/>
</dbReference>
<accession>K0JPC3</accession>
<evidence type="ECO:0000256" key="1">
    <source>
        <dbReference type="SAM" id="MobiDB-lite"/>
    </source>
</evidence>
<feature type="compositionally biased region" description="Polar residues" evidence="1">
    <location>
        <begin position="12"/>
        <end position="21"/>
    </location>
</feature>
<reference evidence="2 3" key="1">
    <citation type="journal article" date="2012" name="BMC Genomics">
        <title>Complete genome sequence of Saccharothrix espanaensis DSM 44229T and comparison to the other completely sequenced Pseudonocardiaceae.</title>
        <authorList>
            <person name="Strobel T."/>
            <person name="Al-Dilaimi A."/>
            <person name="Blom J."/>
            <person name="Gessner A."/>
            <person name="Kalinowski J."/>
            <person name="Luzhetska M."/>
            <person name="Puhler A."/>
            <person name="Szczepanowski R."/>
            <person name="Bechthold A."/>
            <person name="Ruckert C."/>
        </authorList>
    </citation>
    <scope>NUCLEOTIDE SEQUENCE [LARGE SCALE GENOMIC DNA]</scope>
    <source>
        <strain evidence="3">ATCC 51144 / DSM 44229 / JCM 9112 / NBRC 15066 / NRRL 15764</strain>
    </source>
</reference>
<dbReference type="AlphaFoldDB" id="K0JPC3"/>
<evidence type="ECO:0000313" key="2">
    <source>
        <dbReference type="EMBL" id="CCH28480.1"/>
    </source>
</evidence>
<name>K0JPC3_SACES</name>
<sequence length="111" mass="11959">MLTAKEDGLHSNRPTTTTQSRPLRRKNFTLSPDPAMRITAFRADVLRVAPLGGPRSDEGTCSAACAMPRTERLDRGIAPLAVAAVGLVVAQRAYRTAEAALVAFAWPATRR</sequence>
<feature type="region of interest" description="Disordered" evidence="1">
    <location>
        <begin position="1"/>
        <end position="29"/>
    </location>
</feature>
<dbReference type="KEGG" id="sesp:BN6_11540"/>
<proteinExistence type="predicted"/>
<organism evidence="2 3">
    <name type="scientific">Saccharothrix espanaensis (strain ATCC 51144 / DSM 44229 / JCM 9112 / NBRC 15066 / NRRL 15764)</name>
    <dbReference type="NCBI Taxonomy" id="1179773"/>
    <lineage>
        <taxon>Bacteria</taxon>
        <taxon>Bacillati</taxon>
        <taxon>Actinomycetota</taxon>
        <taxon>Actinomycetes</taxon>
        <taxon>Pseudonocardiales</taxon>
        <taxon>Pseudonocardiaceae</taxon>
        <taxon>Saccharothrix</taxon>
    </lineage>
</organism>
<protein>
    <submittedName>
        <fullName evidence="2">Uncharacterized protein</fullName>
    </submittedName>
</protein>